<evidence type="ECO:0000313" key="3">
    <source>
        <dbReference type="Proteomes" id="UP000183255"/>
    </source>
</evidence>
<proteinExistence type="predicted"/>
<dbReference type="SMART" id="SM00987">
    <property type="entry name" value="UreE_C"/>
    <property type="match status" value="1"/>
</dbReference>
<dbReference type="RefSeq" id="WP_036909300.1">
    <property type="nucleotide sequence ID" value="NZ_FNDZ01000004.1"/>
</dbReference>
<dbReference type="SUPFAM" id="SSF52141">
    <property type="entry name" value="Uracil-DNA glycosylase-like"/>
    <property type="match status" value="1"/>
</dbReference>
<protein>
    <submittedName>
        <fullName evidence="2">Hypoxanthine-DNA glycosylase</fullName>
    </submittedName>
</protein>
<dbReference type="EMBL" id="FNDZ01000004">
    <property type="protein sequence ID" value="SDI76218.1"/>
    <property type="molecule type" value="Genomic_DNA"/>
</dbReference>
<gene>
    <name evidence="2" type="ORF">SAMN05421804_104120</name>
</gene>
<accession>A0A1G8N7N8</accession>
<dbReference type="AlphaFoldDB" id="A0A1G8N7N8"/>
<dbReference type="InterPro" id="IPR026353">
    <property type="entry name" value="Hypoxan-DNA_Glyclase"/>
</dbReference>
<feature type="domain" description="Uracil-DNA glycosylase-like" evidence="1">
    <location>
        <begin position="9"/>
        <end position="162"/>
    </location>
</feature>
<evidence type="ECO:0000259" key="1">
    <source>
        <dbReference type="SMART" id="SM00986"/>
    </source>
</evidence>
<name>A0A1G8N7N8_9CLOT</name>
<dbReference type="Gene3D" id="3.40.470.10">
    <property type="entry name" value="Uracil-DNA glycosylase-like domain"/>
    <property type="match status" value="1"/>
</dbReference>
<dbReference type="NCBIfam" id="TIGR04274">
    <property type="entry name" value="hypoxanDNAglyco"/>
    <property type="match status" value="1"/>
</dbReference>
<dbReference type="SMART" id="SM00986">
    <property type="entry name" value="UDG"/>
    <property type="match status" value="1"/>
</dbReference>
<dbReference type="Proteomes" id="UP000183255">
    <property type="component" value="Unassembled WGS sequence"/>
</dbReference>
<organism evidence="2 3">
    <name type="scientific">Proteiniclasticum ruminis</name>
    <dbReference type="NCBI Taxonomy" id="398199"/>
    <lineage>
        <taxon>Bacteria</taxon>
        <taxon>Bacillati</taxon>
        <taxon>Bacillota</taxon>
        <taxon>Clostridia</taxon>
        <taxon>Eubacteriales</taxon>
        <taxon>Clostridiaceae</taxon>
        <taxon>Proteiniclasticum</taxon>
    </lineage>
</organism>
<reference evidence="2 3" key="1">
    <citation type="submission" date="2016-10" db="EMBL/GenBank/DDBJ databases">
        <authorList>
            <person name="de Groot N.N."/>
        </authorList>
    </citation>
    <scope>NUCLEOTIDE SEQUENCE [LARGE SCALE GENOMIC DNA]</scope>
    <source>
        <strain evidence="2 3">CGMCC 1.5058</strain>
    </source>
</reference>
<sequence>MIKQTHPLSPIYNKHSEILILGSFPSVKSRASMFYYAHPQNRFWRILPRIFNYHKTLETNEEKTQFLLERRIALWDVLHSCTIEGSSDSSIKDAVPNDLTFLLENSDIRRILCNGTTAYKLYNRFQKTLIGNAIEVLQLPSTSPANARFSEEMLEIIWKEALIHHK</sequence>
<dbReference type="Pfam" id="PF03167">
    <property type="entry name" value="UDG"/>
    <property type="match status" value="1"/>
</dbReference>
<dbReference type="InterPro" id="IPR005122">
    <property type="entry name" value="Uracil-DNA_glycosylase-like"/>
</dbReference>
<evidence type="ECO:0000313" key="2">
    <source>
        <dbReference type="EMBL" id="SDI76218.1"/>
    </source>
</evidence>
<dbReference type="InterPro" id="IPR036895">
    <property type="entry name" value="Uracil-DNA_glycosylase-like_sf"/>
</dbReference>
<dbReference type="CDD" id="cd10032">
    <property type="entry name" value="UDG-F6_HDG"/>
    <property type="match status" value="1"/>
</dbReference>